<feature type="transmembrane region" description="Helical" evidence="1">
    <location>
        <begin position="103"/>
        <end position="124"/>
    </location>
</feature>
<feature type="transmembrane region" description="Helical" evidence="1">
    <location>
        <begin position="61"/>
        <end position="83"/>
    </location>
</feature>
<dbReference type="OrthoDB" id="3259067at2759"/>
<reference evidence="2 3" key="1">
    <citation type="journal article" date="2016" name="Mol. Biol. Evol.">
        <title>Comparative Genomics of Early-Diverging Mushroom-Forming Fungi Provides Insights into the Origins of Lignocellulose Decay Capabilities.</title>
        <authorList>
            <person name="Nagy L.G."/>
            <person name="Riley R."/>
            <person name="Tritt A."/>
            <person name="Adam C."/>
            <person name="Daum C."/>
            <person name="Floudas D."/>
            <person name="Sun H."/>
            <person name="Yadav J.S."/>
            <person name="Pangilinan J."/>
            <person name="Larsson K.H."/>
            <person name="Matsuura K."/>
            <person name="Barry K."/>
            <person name="Labutti K."/>
            <person name="Kuo R."/>
            <person name="Ohm R.A."/>
            <person name="Bhattacharya S.S."/>
            <person name="Shirouzu T."/>
            <person name="Yoshinaga Y."/>
            <person name="Martin F.M."/>
            <person name="Grigoriev I.V."/>
            <person name="Hibbett D.S."/>
        </authorList>
    </citation>
    <scope>NUCLEOTIDE SEQUENCE [LARGE SCALE GENOMIC DNA]</scope>
    <source>
        <strain evidence="2 3">HHB9708</strain>
    </source>
</reference>
<dbReference type="AlphaFoldDB" id="A0A164N294"/>
<keyword evidence="1" id="KW-1133">Transmembrane helix</keyword>
<dbReference type="EMBL" id="KV419453">
    <property type="protein sequence ID" value="KZS87282.1"/>
    <property type="molecule type" value="Genomic_DNA"/>
</dbReference>
<evidence type="ECO:0000256" key="1">
    <source>
        <dbReference type="SAM" id="Phobius"/>
    </source>
</evidence>
<evidence type="ECO:0000313" key="2">
    <source>
        <dbReference type="EMBL" id="KZS87282.1"/>
    </source>
</evidence>
<keyword evidence="1" id="KW-0812">Transmembrane</keyword>
<keyword evidence="1" id="KW-0472">Membrane</keyword>
<feature type="transmembrane region" description="Helical" evidence="1">
    <location>
        <begin position="269"/>
        <end position="291"/>
    </location>
</feature>
<organism evidence="2 3">
    <name type="scientific">Sistotremastrum niveocremeum HHB9708</name>
    <dbReference type="NCBI Taxonomy" id="1314777"/>
    <lineage>
        <taxon>Eukaryota</taxon>
        <taxon>Fungi</taxon>
        <taxon>Dikarya</taxon>
        <taxon>Basidiomycota</taxon>
        <taxon>Agaricomycotina</taxon>
        <taxon>Agaricomycetes</taxon>
        <taxon>Sistotremastrales</taxon>
        <taxon>Sistotremastraceae</taxon>
        <taxon>Sertulicium</taxon>
        <taxon>Sertulicium niveocremeum</taxon>
    </lineage>
</organism>
<sequence>MSKSLDDLTFSLRIRDGSSSTTPPISFLLLWFSVLILGQIGLFALLCTFALSKSITPRSPLLINVIVIWFFATFAYLILAYSGHYTDSKPPFEFCLAQAVLKHGFDSGSVFAVFLLVFDTWLTVRRGNEAPTFPRLRLVLGISAPYVTFLVASLLVLISGIKHPQHVERIQGTFYCTLGGDIGGRFLKAAWEIVMTAQIVFHVMLGVAAWKYQKDANRVGTDVLSISVLIRVLLFSIWGLVGLVLSVGFTIGTVTSGIAVSTISSSCEFGAQSILICLDLPIVPLVIFLIFSTSKDILRVWCFWKRPPVPQQPVSTVMKSAEFDSVPPKQPRKSSTASSMTAVGSESYKYSPQILNICHDEVWAARQPV</sequence>
<dbReference type="Proteomes" id="UP000076722">
    <property type="component" value="Unassembled WGS sequence"/>
</dbReference>
<proteinExistence type="predicted"/>
<accession>A0A164N294</accession>
<protein>
    <recommendedName>
        <fullName evidence="4">G-protein coupled receptors family 1 profile domain-containing protein</fullName>
    </recommendedName>
</protein>
<feature type="transmembrane region" description="Helical" evidence="1">
    <location>
        <begin position="224"/>
        <end position="249"/>
    </location>
</feature>
<feature type="transmembrane region" description="Helical" evidence="1">
    <location>
        <begin position="136"/>
        <end position="158"/>
    </location>
</feature>
<name>A0A164N294_9AGAM</name>
<keyword evidence="3" id="KW-1185">Reference proteome</keyword>
<feature type="transmembrane region" description="Helical" evidence="1">
    <location>
        <begin position="193"/>
        <end position="212"/>
    </location>
</feature>
<gene>
    <name evidence="2" type="ORF">SISNIDRAFT_320038</name>
</gene>
<evidence type="ECO:0000313" key="3">
    <source>
        <dbReference type="Proteomes" id="UP000076722"/>
    </source>
</evidence>
<evidence type="ECO:0008006" key="4">
    <source>
        <dbReference type="Google" id="ProtNLM"/>
    </source>
</evidence>
<feature type="transmembrane region" description="Helical" evidence="1">
    <location>
        <begin position="25"/>
        <end position="49"/>
    </location>
</feature>
<dbReference type="STRING" id="1314777.A0A164N294"/>